<dbReference type="InterPro" id="IPR025558">
    <property type="entry name" value="DUF4283"/>
</dbReference>
<evidence type="ECO:0000313" key="3">
    <source>
        <dbReference type="EMBL" id="KAK9996664.1"/>
    </source>
</evidence>
<dbReference type="PANTHER" id="PTHR31286">
    <property type="entry name" value="GLYCINE-RICH CELL WALL STRUCTURAL PROTEIN 1.8-LIKE"/>
    <property type="match status" value="1"/>
</dbReference>
<organism evidence="3 4">
    <name type="scientific">Lithocarpus litseifolius</name>
    <dbReference type="NCBI Taxonomy" id="425828"/>
    <lineage>
        <taxon>Eukaryota</taxon>
        <taxon>Viridiplantae</taxon>
        <taxon>Streptophyta</taxon>
        <taxon>Embryophyta</taxon>
        <taxon>Tracheophyta</taxon>
        <taxon>Spermatophyta</taxon>
        <taxon>Magnoliopsida</taxon>
        <taxon>eudicotyledons</taxon>
        <taxon>Gunneridae</taxon>
        <taxon>Pentapetalae</taxon>
        <taxon>rosids</taxon>
        <taxon>fabids</taxon>
        <taxon>Fagales</taxon>
        <taxon>Fagaceae</taxon>
        <taxon>Lithocarpus</taxon>
    </lineage>
</organism>
<feature type="region of interest" description="Disordered" evidence="1">
    <location>
        <begin position="103"/>
        <end position="184"/>
    </location>
</feature>
<protein>
    <recommendedName>
        <fullName evidence="2">DUF4283 domain-containing protein</fullName>
    </recommendedName>
</protein>
<dbReference type="Proteomes" id="UP001459277">
    <property type="component" value="Unassembled WGS sequence"/>
</dbReference>
<evidence type="ECO:0000256" key="1">
    <source>
        <dbReference type="SAM" id="MobiDB-lite"/>
    </source>
</evidence>
<gene>
    <name evidence="3" type="ORF">SO802_021350</name>
</gene>
<accession>A0AAW2CIY6</accession>
<feature type="domain" description="DUF4283" evidence="2">
    <location>
        <begin position="3"/>
        <end position="58"/>
    </location>
</feature>
<dbReference type="EMBL" id="JAZDWU010000007">
    <property type="protein sequence ID" value="KAK9996664.1"/>
    <property type="molecule type" value="Genomic_DNA"/>
</dbReference>
<name>A0AAW2CIY6_9ROSI</name>
<comment type="caution">
    <text evidence="3">The sequence shown here is derived from an EMBL/GenBank/DDBJ whole genome shotgun (WGS) entry which is preliminary data.</text>
</comment>
<sequence>MSLWKPASRLDCVDLGKDYFLMRFGLVEDYNNVLNSGPRFIGEHFLSIQRWEPNFKPTNASCSLVAVWIRLPKLPFEYYKLDVLKKIGNAIGPVLRIDSNTASEEAGNAEEEGKSDFGPLRFVKRRKAGPNSKGGHVGYHSPRPSSTKKPVMTSGPYAHSSKASPDRSEHGMAQGAEGSLKRKG</sequence>
<proteinExistence type="predicted"/>
<evidence type="ECO:0000259" key="2">
    <source>
        <dbReference type="Pfam" id="PF14111"/>
    </source>
</evidence>
<keyword evidence="4" id="KW-1185">Reference proteome</keyword>
<dbReference type="PANTHER" id="PTHR31286:SF99">
    <property type="entry name" value="DUF4283 DOMAIN-CONTAINING PROTEIN"/>
    <property type="match status" value="1"/>
</dbReference>
<dbReference type="Pfam" id="PF14111">
    <property type="entry name" value="DUF4283"/>
    <property type="match status" value="1"/>
</dbReference>
<dbReference type="InterPro" id="IPR040256">
    <property type="entry name" value="At4g02000-like"/>
</dbReference>
<reference evidence="3 4" key="1">
    <citation type="submission" date="2024-01" db="EMBL/GenBank/DDBJ databases">
        <title>A telomere-to-telomere, gap-free genome of sweet tea (Lithocarpus litseifolius).</title>
        <authorList>
            <person name="Zhou J."/>
        </authorList>
    </citation>
    <scope>NUCLEOTIDE SEQUENCE [LARGE SCALE GENOMIC DNA]</scope>
    <source>
        <strain evidence="3">Zhou-2022a</strain>
        <tissue evidence="3">Leaf</tissue>
    </source>
</reference>
<dbReference type="AlphaFoldDB" id="A0AAW2CIY6"/>
<evidence type="ECO:0000313" key="4">
    <source>
        <dbReference type="Proteomes" id="UP001459277"/>
    </source>
</evidence>